<name>A0A9K3JBL4_HELAN</name>
<dbReference type="AlphaFoldDB" id="A0A9K3JBL4"/>
<dbReference type="EMBL" id="MNCJ02000319">
    <property type="protein sequence ID" value="KAF5811839.1"/>
    <property type="molecule type" value="Genomic_DNA"/>
</dbReference>
<protein>
    <submittedName>
        <fullName evidence="1">Uncharacterized protein</fullName>
    </submittedName>
</protein>
<gene>
    <name evidence="1" type="ORF">HanXRQr2_Chr04g0186041</name>
</gene>
<proteinExistence type="predicted"/>
<dbReference type="Proteomes" id="UP000215914">
    <property type="component" value="Unassembled WGS sequence"/>
</dbReference>
<comment type="caution">
    <text evidence="1">The sequence shown here is derived from an EMBL/GenBank/DDBJ whole genome shotgun (WGS) entry which is preliminary data.</text>
</comment>
<reference evidence="1" key="2">
    <citation type="submission" date="2020-06" db="EMBL/GenBank/DDBJ databases">
        <title>Helianthus annuus Genome sequencing and assembly Release 2.</title>
        <authorList>
            <person name="Gouzy J."/>
            <person name="Langlade N."/>
            <person name="Munos S."/>
        </authorList>
    </citation>
    <scope>NUCLEOTIDE SEQUENCE</scope>
    <source>
        <tissue evidence="1">Leaves</tissue>
    </source>
</reference>
<sequence>MTKKEKGGYSTGIHLLLTDWRSVFHYSKKICHRFIIGFNILLHSIAFKHHLPHCFFDFRN</sequence>
<organism evidence="1 2">
    <name type="scientific">Helianthus annuus</name>
    <name type="common">Common sunflower</name>
    <dbReference type="NCBI Taxonomy" id="4232"/>
    <lineage>
        <taxon>Eukaryota</taxon>
        <taxon>Viridiplantae</taxon>
        <taxon>Streptophyta</taxon>
        <taxon>Embryophyta</taxon>
        <taxon>Tracheophyta</taxon>
        <taxon>Spermatophyta</taxon>
        <taxon>Magnoliopsida</taxon>
        <taxon>eudicotyledons</taxon>
        <taxon>Gunneridae</taxon>
        <taxon>Pentapetalae</taxon>
        <taxon>asterids</taxon>
        <taxon>campanulids</taxon>
        <taxon>Asterales</taxon>
        <taxon>Asteraceae</taxon>
        <taxon>Asteroideae</taxon>
        <taxon>Heliantheae alliance</taxon>
        <taxon>Heliantheae</taxon>
        <taxon>Helianthus</taxon>
    </lineage>
</organism>
<keyword evidence="2" id="KW-1185">Reference proteome</keyword>
<dbReference type="Gramene" id="mRNA:HanXRQr2_Chr04g0186041">
    <property type="protein sequence ID" value="mRNA:HanXRQr2_Chr04g0186041"/>
    <property type="gene ID" value="HanXRQr2_Chr04g0186041"/>
</dbReference>
<reference evidence="1" key="1">
    <citation type="journal article" date="2017" name="Nature">
        <title>The sunflower genome provides insights into oil metabolism, flowering and Asterid evolution.</title>
        <authorList>
            <person name="Badouin H."/>
            <person name="Gouzy J."/>
            <person name="Grassa C.J."/>
            <person name="Murat F."/>
            <person name="Staton S.E."/>
            <person name="Cottret L."/>
            <person name="Lelandais-Briere C."/>
            <person name="Owens G.L."/>
            <person name="Carrere S."/>
            <person name="Mayjonade B."/>
            <person name="Legrand L."/>
            <person name="Gill N."/>
            <person name="Kane N.C."/>
            <person name="Bowers J.E."/>
            <person name="Hubner S."/>
            <person name="Bellec A."/>
            <person name="Berard A."/>
            <person name="Berges H."/>
            <person name="Blanchet N."/>
            <person name="Boniface M.C."/>
            <person name="Brunel D."/>
            <person name="Catrice O."/>
            <person name="Chaidir N."/>
            <person name="Claudel C."/>
            <person name="Donnadieu C."/>
            <person name="Faraut T."/>
            <person name="Fievet G."/>
            <person name="Helmstetter N."/>
            <person name="King M."/>
            <person name="Knapp S.J."/>
            <person name="Lai Z."/>
            <person name="Le Paslier M.C."/>
            <person name="Lippi Y."/>
            <person name="Lorenzon L."/>
            <person name="Mandel J.R."/>
            <person name="Marage G."/>
            <person name="Marchand G."/>
            <person name="Marquand E."/>
            <person name="Bret-Mestries E."/>
            <person name="Morien E."/>
            <person name="Nambeesan S."/>
            <person name="Nguyen T."/>
            <person name="Pegot-Espagnet P."/>
            <person name="Pouilly N."/>
            <person name="Raftis F."/>
            <person name="Sallet E."/>
            <person name="Schiex T."/>
            <person name="Thomas J."/>
            <person name="Vandecasteele C."/>
            <person name="Vares D."/>
            <person name="Vear F."/>
            <person name="Vautrin S."/>
            <person name="Crespi M."/>
            <person name="Mangin B."/>
            <person name="Burke J.M."/>
            <person name="Salse J."/>
            <person name="Munos S."/>
            <person name="Vincourt P."/>
            <person name="Rieseberg L.H."/>
            <person name="Langlade N.B."/>
        </authorList>
    </citation>
    <scope>NUCLEOTIDE SEQUENCE</scope>
    <source>
        <tissue evidence="1">Leaves</tissue>
    </source>
</reference>
<evidence type="ECO:0000313" key="2">
    <source>
        <dbReference type="Proteomes" id="UP000215914"/>
    </source>
</evidence>
<accession>A0A9K3JBL4</accession>
<evidence type="ECO:0000313" key="1">
    <source>
        <dbReference type="EMBL" id="KAF5811839.1"/>
    </source>
</evidence>